<dbReference type="EMBL" id="VSSQ01000386">
    <property type="protein sequence ID" value="MPL93241.1"/>
    <property type="molecule type" value="Genomic_DNA"/>
</dbReference>
<gene>
    <name evidence="2" type="ORF">SDC9_39367</name>
</gene>
<name>A0A644VPF2_9ZZZZ</name>
<feature type="region of interest" description="Disordered" evidence="1">
    <location>
        <begin position="34"/>
        <end position="86"/>
    </location>
</feature>
<accession>A0A644VPF2</accession>
<dbReference type="CDD" id="cd10936">
    <property type="entry name" value="CE4_DAC2"/>
    <property type="match status" value="1"/>
</dbReference>
<dbReference type="InterPro" id="IPR011330">
    <property type="entry name" value="Glyco_hydro/deAcase_b/a-brl"/>
</dbReference>
<dbReference type="PANTHER" id="PTHR30105">
    <property type="entry name" value="UNCHARACTERIZED YIBQ-RELATED"/>
    <property type="match status" value="1"/>
</dbReference>
<dbReference type="SUPFAM" id="SSF88713">
    <property type="entry name" value="Glycoside hydrolase/deacetylase"/>
    <property type="match status" value="1"/>
</dbReference>
<reference evidence="2" key="1">
    <citation type="submission" date="2019-08" db="EMBL/GenBank/DDBJ databases">
        <authorList>
            <person name="Kucharzyk K."/>
            <person name="Murdoch R.W."/>
            <person name="Higgins S."/>
            <person name="Loffler F."/>
        </authorList>
    </citation>
    <scope>NUCLEOTIDE SEQUENCE</scope>
</reference>
<organism evidence="2">
    <name type="scientific">bioreactor metagenome</name>
    <dbReference type="NCBI Taxonomy" id="1076179"/>
    <lineage>
        <taxon>unclassified sequences</taxon>
        <taxon>metagenomes</taxon>
        <taxon>ecological metagenomes</taxon>
    </lineage>
</organism>
<dbReference type="PROSITE" id="PS51257">
    <property type="entry name" value="PROKAR_LIPOPROTEIN"/>
    <property type="match status" value="1"/>
</dbReference>
<dbReference type="PANTHER" id="PTHR30105:SF2">
    <property type="entry name" value="DIVERGENT POLYSACCHARIDE DEACETYLASE SUPERFAMILY"/>
    <property type="match status" value="1"/>
</dbReference>
<proteinExistence type="predicted"/>
<evidence type="ECO:0008006" key="3">
    <source>
        <dbReference type="Google" id="ProtNLM"/>
    </source>
</evidence>
<protein>
    <recommendedName>
        <fullName evidence="3">Divergent polysaccharide deacetylase</fullName>
    </recommendedName>
</protein>
<dbReference type="InterPro" id="IPR006837">
    <property type="entry name" value="Divergent_DAC"/>
</dbReference>
<dbReference type="GO" id="GO:0005975">
    <property type="term" value="P:carbohydrate metabolic process"/>
    <property type="evidence" value="ECO:0007669"/>
    <property type="project" value="InterPro"/>
</dbReference>
<sequence>MKHGNDLRGLAVGLCLLAAGACVILFGSGGRKTLPEPLREETAGPGAVRAENGEHPGRENPGGENEDSVAVLPSGEKTEEAPRKPGPGPYVAIVIDDFGFSKAITDGYGELTLPLTWSIIPFQSHSLYAAGQAEKAGIPYMIHMPMGAGGDKKWDEKTGVIDSGMSAETVTLLLRKALAFLPGALGMNNHRGSRATRDEHLMETVMTELASTSLFFLDSRTSSASVAYNTARTKGIPAAFCSVFLDHEPSEEFMEKQFQRGLDLAAKRGWVVMIAHTRQGTLDFLKKKSDSPPEKVTFVTMPELMHILWDRSDMSSRQSISGRNVFKAGRRFRAANEGDFS</sequence>
<dbReference type="AlphaFoldDB" id="A0A644VPF2"/>
<dbReference type="Pfam" id="PF04748">
    <property type="entry name" value="Polysacc_deac_2"/>
    <property type="match status" value="1"/>
</dbReference>
<evidence type="ECO:0000313" key="2">
    <source>
        <dbReference type="EMBL" id="MPL93241.1"/>
    </source>
</evidence>
<dbReference type="Gene3D" id="3.20.20.370">
    <property type="entry name" value="Glycoside hydrolase/deacetylase"/>
    <property type="match status" value="1"/>
</dbReference>
<comment type="caution">
    <text evidence="2">The sequence shown here is derived from an EMBL/GenBank/DDBJ whole genome shotgun (WGS) entry which is preliminary data.</text>
</comment>
<evidence type="ECO:0000256" key="1">
    <source>
        <dbReference type="SAM" id="MobiDB-lite"/>
    </source>
</evidence>